<dbReference type="PANTHER" id="PTHR35218:SF9">
    <property type="entry name" value="ENDONUCLEASE_EXONUCLEASE_PHOSPHATASE DOMAIN-CONTAINING PROTEIN"/>
    <property type="match status" value="1"/>
</dbReference>
<dbReference type="EMBL" id="SDMP01000001">
    <property type="protein sequence ID" value="RYR76113.1"/>
    <property type="molecule type" value="Genomic_DNA"/>
</dbReference>
<gene>
    <name evidence="2" type="ORF">Ahy_A01g000707</name>
</gene>
<dbReference type="PANTHER" id="PTHR35218">
    <property type="entry name" value="RNASE H DOMAIN-CONTAINING PROTEIN"/>
    <property type="match status" value="1"/>
</dbReference>
<keyword evidence="3" id="KW-1185">Reference proteome</keyword>
<sequence length="423" mass="47234">MLVKKYNNRKKSQFGQKKSHTDQEATNYISTDEGISPKGITSNLGSKFGILQEENLEMVQGSEIAVVVDQDTIGKIGPQLTQAQRVTEEIHLQRLVIKPGAGKNPQAQKKKKINGKNKARTPGISTTNPKGPEIAMKTAKGKEKNAELEGMEMVVTEYMRRMEQDRWEAFKISKGNRTNLDGHMIRENLLFNPDKQQLPPNTSVGTTEHRGNQVKLPDVTMSDAGGGRLDASSSQDHGVRRGVGSKAFPSLIRDLRHEYGANMFFLLETHVSGVRGNQIRDKIGFDTSFVVDAVGHAGGIRCLWDSSVWSVDVLEHDKQFVHLNVERNCIWRIGDGSQIYFWDHNWVPGVGRLSESATQVSNNINFSEMLMDFLDISGQWDTLPEEIIKKIVAIFPRPLGRTQTILPGGLPRTEHSVRSQPTN</sequence>
<feature type="compositionally biased region" description="Basic residues" evidence="1">
    <location>
        <begin position="1"/>
        <end position="12"/>
    </location>
</feature>
<proteinExistence type="predicted"/>
<dbReference type="Proteomes" id="UP000289738">
    <property type="component" value="Chromosome A01"/>
</dbReference>
<evidence type="ECO:0000256" key="1">
    <source>
        <dbReference type="SAM" id="MobiDB-lite"/>
    </source>
</evidence>
<feature type="compositionally biased region" description="Basic residues" evidence="1">
    <location>
        <begin position="108"/>
        <end position="119"/>
    </location>
</feature>
<feature type="region of interest" description="Disordered" evidence="1">
    <location>
        <begin position="193"/>
        <end position="240"/>
    </location>
</feature>
<organism evidence="2 3">
    <name type="scientific">Arachis hypogaea</name>
    <name type="common">Peanut</name>
    <dbReference type="NCBI Taxonomy" id="3818"/>
    <lineage>
        <taxon>Eukaryota</taxon>
        <taxon>Viridiplantae</taxon>
        <taxon>Streptophyta</taxon>
        <taxon>Embryophyta</taxon>
        <taxon>Tracheophyta</taxon>
        <taxon>Spermatophyta</taxon>
        <taxon>Magnoliopsida</taxon>
        <taxon>eudicotyledons</taxon>
        <taxon>Gunneridae</taxon>
        <taxon>Pentapetalae</taxon>
        <taxon>rosids</taxon>
        <taxon>fabids</taxon>
        <taxon>Fabales</taxon>
        <taxon>Fabaceae</taxon>
        <taxon>Papilionoideae</taxon>
        <taxon>50 kb inversion clade</taxon>
        <taxon>dalbergioids sensu lato</taxon>
        <taxon>Dalbergieae</taxon>
        <taxon>Pterocarpus clade</taxon>
        <taxon>Arachis</taxon>
    </lineage>
</organism>
<evidence type="ECO:0000313" key="2">
    <source>
        <dbReference type="EMBL" id="RYR76113.1"/>
    </source>
</evidence>
<accession>A0A445ELA7</accession>
<evidence type="ECO:0000313" key="3">
    <source>
        <dbReference type="Proteomes" id="UP000289738"/>
    </source>
</evidence>
<dbReference type="AlphaFoldDB" id="A0A445ELA7"/>
<feature type="compositionally biased region" description="Polar residues" evidence="1">
    <location>
        <begin position="194"/>
        <end position="206"/>
    </location>
</feature>
<reference evidence="2 3" key="1">
    <citation type="submission" date="2019-01" db="EMBL/GenBank/DDBJ databases">
        <title>Sequencing of cultivated peanut Arachis hypogaea provides insights into genome evolution and oil improvement.</title>
        <authorList>
            <person name="Chen X."/>
        </authorList>
    </citation>
    <scope>NUCLEOTIDE SEQUENCE [LARGE SCALE GENOMIC DNA]</scope>
    <source>
        <strain evidence="3">cv. Fuhuasheng</strain>
        <tissue evidence="2">Leaves</tissue>
    </source>
</reference>
<feature type="region of interest" description="Disordered" evidence="1">
    <location>
        <begin position="101"/>
        <end position="134"/>
    </location>
</feature>
<protein>
    <submittedName>
        <fullName evidence="2">Uncharacterized protein</fullName>
    </submittedName>
</protein>
<name>A0A445ELA7_ARAHY</name>
<comment type="caution">
    <text evidence="2">The sequence shown here is derived from an EMBL/GenBank/DDBJ whole genome shotgun (WGS) entry which is preliminary data.</text>
</comment>
<feature type="region of interest" description="Disordered" evidence="1">
    <location>
        <begin position="1"/>
        <end position="24"/>
    </location>
</feature>